<accession>A0ABP0CNY9</accession>
<proteinExistence type="predicted"/>
<gene>
    <name evidence="2" type="ORF">SEUCBS140593_008556</name>
</gene>
<name>A0ABP0CNY9_9PEZI</name>
<feature type="chain" id="PRO_5046259312" description="Fungal calcium binding protein domain-containing protein" evidence="1">
    <location>
        <begin position="17"/>
        <end position="91"/>
    </location>
</feature>
<comment type="caution">
    <text evidence="2">The sequence shown here is derived from an EMBL/GenBank/DDBJ whole genome shotgun (WGS) entry which is preliminary data.</text>
</comment>
<dbReference type="Proteomes" id="UP001642482">
    <property type="component" value="Unassembled WGS sequence"/>
</dbReference>
<feature type="signal peptide" evidence="1">
    <location>
        <begin position="1"/>
        <end position="16"/>
    </location>
</feature>
<sequence length="91" mass="9552">MKFTLVVAAFVAVTAAAPSSPVVRDVDTVDNTDAAELCIHIRDCVDALSPTVKACARAARDKGKNLKEDAECLKEALDASIQAPDACKSCM</sequence>
<organism evidence="2 3">
    <name type="scientific">Sporothrix eucalyptigena</name>
    <dbReference type="NCBI Taxonomy" id="1812306"/>
    <lineage>
        <taxon>Eukaryota</taxon>
        <taxon>Fungi</taxon>
        <taxon>Dikarya</taxon>
        <taxon>Ascomycota</taxon>
        <taxon>Pezizomycotina</taxon>
        <taxon>Sordariomycetes</taxon>
        <taxon>Sordariomycetidae</taxon>
        <taxon>Ophiostomatales</taxon>
        <taxon>Ophiostomataceae</taxon>
        <taxon>Sporothrix</taxon>
    </lineage>
</organism>
<reference evidence="2 3" key="1">
    <citation type="submission" date="2024-01" db="EMBL/GenBank/DDBJ databases">
        <authorList>
            <person name="Allen C."/>
            <person name="Tagirdzhanova G."/>
        </authorList>
    </citation>
    <scope>NUCLEOTIDE SEQUENCE [LARGE SCALE GENOMIC DNA]</scope>
</reference>
<evidence type="ECO:0000313" key="2">
    <source>
        <dbReference type="EMBL" id="CAK7233297.1"/>
    </source>
</evidence>
<keyword evidence="3" id="KW-1185">Reference proteome</keyword>
<dbReference type="EMBL" id="CAWUHD010000120">
    <property type="protein sequence ID" value="CAK7233297.1"/>
    <property type="molecule type" value="Genomic_DNA"/>
</dbReference>
<evidence type="ECO:0000256" key="1">
    <source>
        <dbReference type="SAM" id="SignalP"/>
    </source>
</evidence>
<protein>
    <recommendedName>
        <fullName evidence="4">Fungal calcium binding protein domain-containing protein</fullName>
    </recommendedName>
</protein>
<keyword evidence="1" id="KW-0732">Signal</keyword>
<evidence type="ECO:0000313" key="3">
    <source>
        <dbReference type="Proteomes" id="UP001642482"/>
    </source>
</evidence>
<evidence type="ECO:0008006" key="4">
    <source>
        <dbReference type="Google" id="ProtNLM"/>
    </source>
</evidence>